<feature type="region of interest" description="Disordered" evidence="1">
    <location>
        <begin position="113"/>
        <end position="133"/>
    </location>
</feature>
<feature type="compositionally biased region" description="Low complexity" evidence="1">
    <location>
        <begin position="114"/>
        <end position="133"/>
    </location>
</feature>
<protein>
    <recommendedName>
        <fullName evidence="4">Death domain-containing protein</fullName>
    </recommendedName>
</protein>
<dbReference type="EnsemblMetazoa" id="XM_020006582.1">
    <property type="protein sequence ID" value="XP_019862141.1"/>
    <property type="gene ID" value="LOC109590696"/>
</dbReference>
<gene>
    <name evidence="2" type="primary">109590696</name>
</gene>
<proteinExistence type="predicted"/>
<dbReference type="Gene3D" id="1.10.533.10">
    <property type="entry name" value="Death Domain, Fas"/>
    <property type="match status" value="1"/>
</dbReference>
<dbReference type="AlphaFoldDB" id="A0A1X7SZ89"/>
<evidence type="ECO:0000256" key="1">
    <source>
        <dbReference type="SAM" id="MobiDB-lite"/>
    </source>
</evidence>
<dbReference type="EnsemblMetazoa" id="Aqu2.1.07400_001">
    <property type="protein sequence ID" value="Aqu2.1.07400_001"/>
    <property type="gene ID" value="Aqu2.1.07400"/>
</dbReference>
<accession>A0A1X7SZ89</accession>
<evidence type="ECO:0000313" key="2">
    <source>
        <dbReference type="EnsemblMetazoa" id="Aqu2.1.07400_001"/>
    </source>
</evidence>
<dbReference type="InterPro" id="IPR011029">
    <property type="entry name" value="DEATH-like_dom_sf"/>
</dbReference>
<reference evidence="2" key="2">
    <citation type="submission" date="2017-05" db="UniProtKB">
        <authorList>
            <consortium name="EnsemblMetazoa"/>
        </authorList>
    </citation>
    <scope>IDENTIFICATION</scope>
</reference>
<dbReference type="InParanoid" id="A0A1X7SZ89"/>
<sequence length="354" mass="40675">MATKGPSEAFVSVCDRELGIDDFYDVYDKIESLSARWKPIAISLHMKLDTISKIRANANGDTTACLQEVLECWLKKDYDYERHGVPCWRRVCVAVKKGGDSALADEIAQEHPVTEGTTPHTRTTRARGAGSTASIPTPSIYVPQAITNFELHRELSEIQDQFAEAVQKTIKYYSKEWLPDLIDYITTHITTLLSPHENTPDKTQAVRKEFKNITTIEELFGLLQDKYTSWFKHEPITKLIYENDTNPYSDYEDENEFNKEFDEYGFPNPDYVEKAPSSWYRYKERLHKYFEKCVTVADSALYGITDAPPGKPVIIAKVDRGDYNQNDLYFLRKAIPRGLDKPDLKLYLCQVLPN</sequence>
<name>A0A1X7SZ89_AMPQE</name>
<evidence type="ECO:0008006" key="4">
    <source>
        <dbReference type="Google" id="ProtNLM"/>
    </source>
</evidence>
<organism evidence="2">
    <name type="scientific">Amphimedon queenslandica</name>
    <name type="common">Sponge</name>
    <dbReference type="NCBI Taxonomy" id="400682"/>
    <lineage>
        <taxon>Eukaryota</taxon>
        <taxon>Metazoa</taxon>
        <taxon>Porifera</taxon>
        <taxon>Demospongiae</taxon>
        <taxon>Heteroscleromorpha</taxon>
        <taxon>Haplosclerida</taxon>
        <taxon>Niphatidae</taxon>
        <taxon>Amphimedon</taxon>
    </lineage>
</organism>
<reference evidence="3" key="1">
    <citation type="journal article" date="2010" name="Nature">
        <title>The Amphimedon queenslandica genome and the evolution of animal complexity.</title>
        <authorList>
            <person name="Srivastava M."/>
            <person name="Simakov O."/>
            <person name="Chapman J."/>
            <person name="Fahey B."/>
            <person name="Gauthier M.E."/>
            <person name="Mitros T."/>
            <person name="Richards G.S."/>
            <person name="Conaco C."/>
            <person name="Dacre M."/>
            <person name="Hellsten U."/>
            <person name="Larroux C."/>
            <person name="Putnam N.H."/>
            <person name="Stanke M."/>
            <person name="Adamska M."/>
            <person name="Darling A."/>
            <person name="Degnan S.M."/>
            <person name="Oakley T.H."/>
            <person name="Plachetzki D.C."/>
            <person name="Zhai Y."/>
            <person name="Adamski M."/>
            <person name="Calcino A."/>
            <person name="Cummins S.F."/>
            <person name="Goodstein D.M."/>
            <person name="Harris C."/>
            <person name="Jackson D.J."/>
            <person name="Leys S.P."/>
            <person name="Shu S."/>
            <person name="Woodcroft B.J."/>
            <person name="Vervoort M."/>
            <person name="Kosik K.S."/>
            <person name="Manning G."/>
            <person name="Degnan B.M."/>
            <person name="Rokhsar D.S."/>
        </authorList>
    </citation>
    <scope>NUCLEOTIDE SEQUENCE [LARGE SCALE GENOMIC DNA]</scope>
</reference>
<dbReference type="KEGG" id="aqu:109590696"/>
<keyword evidence="3" id="KW-1185">Reference proteome</keyword>
<evidence type="ECO:0000313" key="3">
    <source>
        <dbReference type="Proteomes" id="UP000007879"/>
    </source>
</evidence>
<dbReference type="Proteomes" id="UP000007879">
    <property type="component" value="Unassembled WGS sequence"/>
</dbReference>